<dbReference type="Pfam" id="PF13361">
    <property type="entry name" value="UvrD_C"/>
    <property type="match status" value="1"/>
</dbReference>
<dbReference type="Gene3D" id="3.90.320.10">
    <property type="match status" value="1"/>
</dbReference>
<evidence type="ECO:0000256" key="5">
    <source>
        <dbReference type="ARBA" id="ARBA00022806"/>
    </source>
</evidence>
<evidence type="ECO:0000256" key="2">
    <source>
        <dbReference type="ARBA" id="ARBA00022741"/>
    </source>
</evidence>
<dbReference type="EMBL" id="WHNZ01000013">
    <property type="protein sequence ID" value="NOU99515.1"/>
    <property type="molecule type" value="Genomic_DNA"/>
</dbReference>
<evidence type="ECO:0000256" key="9">
    <source>
        <dbReference type="ARBA" id="ARBA00023204"/>
    </source>
</evidence>
<keyword evidence="8" id="KW-0238">DNA-binding</keyword>
<keyword evidence="5 14" id="KW-0347">Helicase</keyword>
<keyword evidence="6" id="KW-0269">Exonuclease</keyword>
<dbReference type="Gene3D" id="3.40.50.300">
    <property type="entry name" value="P-loop containing nucleotide triphosphate hydrolases"/>
    <property type="match status" value="4"/>
</dbReference>
<evidence type="ECO:0000256" key="6">
    <source>
        <dbReference type="ARBA" id="ARBA00022839"/>
    </source>
</evidence>
<name>A0ABX1ZI59_9BACL</name>
<comment type="catalytic activity">
    <reaction evidence="13">
        <text>ATP + H2O = ADP + phosphate + H(+)</text>
        <dbReference type="Rhea" id="RHEA:13065"/>
        <dbReference type="ChEBI" id="CHEBI:15377"/>
        <dbReference type="ChEBI" id="CHEBI:15378"/>
        <dbReference type="ChEBI" id="CHEBI:30616"/>
        <dbReference type="ChEBI" id="CHEBI:43474"/>
        <dbReference type="ChEBI" id="CHEBI:456216"/>
        <dbReference type="EC" id="5.6.2.4"/>
    </reaction>
</comment>
<dbReference type="PANTHER" id="PTHR11070:SF23">
    <property type="entry name" value="RECBCD ENZYME SUBUNIT RECB"/>
    <property type="match status" value="1"/>
</dbReference>
<evidence type="ECO:0000256" key="13">
    <source>
        <dbReference type="ARBA" id="ARBA00048988"/>
    </source>
</evidence>
<dbReference type="InterPro" id="IPR011335">
    <property type="entry name" value="Restrct_endonuc-II-like"/>
</dbReference>
<keyword evidence="2 14" id="KW-0547">Nucleotide-binding</keyword>
<evidence type="ECO:0000259" key="16">
    <source>
        <dbReference type="PROSITE" id="PS51217"/>
    </source>
</evidence>
<evidence type="ECO:0000256" key="8">
    <source>
        <dbReference type="ARBA" id="ARBA00023125"/>
    </source>
</evidence>
<keyword evidence="3" id="KW-0227">DNA damage</keyword>
<sequence>MTRPNDWEARNRILEDLETNLLVEAGAGSGKTTSLVGRMVSLIRTGAAGADQIAAITFTNKAADELRERFLLALEKALGSTADQAEKQRFAIAMEQLDVNFIGTIHSFCGMLLRERPVEAGLDPTFQELDEQAEEEFHNRCWDEYLMQLEERGQGSRLEELRQYGIHVTTLKAVYDRVSMFSDVKIETIELPRPDFDLIRLSLPPLIAEAWPYLPSSEPEKGWDSLQKVLRIIKQKERSWSWNNDQQVLSMAMEFDKKLDVTQNRWTDKAKAKEMRDRFHDWQITVLFPFLRSWREYLYPKLIDFVAPAVTYAEHRRAESGVVSFQDLLMKATVLLRESLPVRRYFANRYQRLLVDEFQDTDPIQAEMMFLLTGAGNHEGEKDWRKLQPRSGSLFIVGDPKQSIYRFRRADISIYNEVKRRITECGDVLQLHANFRSVQAIGDYVNYQFESKFPKEATEQQAAFVKMETQAPNPAAKKKASHGIYTLTYPKIPGGKAAVAMEDAKRVSAYIAWACGKNGLNIQERDSNGEYVVRRAVPNDFLILLKTREFISLYAEELDRCGIPAETAGSAAIYPEMFSLAQLCASLLDPSDKVALLSVLRGELFGISDQELYEYKKAGHPFHYLALPEAETSLKEALPVYDVLSKLRTYYGWTRNLPAVAALARMMEDMGLLVHTALREAGATRAGTMLKHLQQLSDQVNSAAGWAPLTEMLLQWSSGKGVETSSLYAGRNQAVRIMNLHKAKGLEAPVVFLACPCGETDHDAEEHVDRTVDPAVGYFTISQRKYDFVNETLAQPVGWEAMNVKEREFMNAEKDRLLYVAATRAKQMLVISQYPEQPAKCPWSPLMLGMDMVAELEVPAFVAEDRAEYTGQPDVEGFLRDRRMKVDRLGQPSYARVSVTGMTKSSGETPEWSSEGRGMAFGSLVHMGIEAVGKGLAGEQLLAYMEMLAAQEKLSEEYLKEACQAVTAFTESELWQRALRAKTRLHEVRLMFRKNADGIAVDGNANVEVAVAQQEGVTLGAAGTVFIEGVIDFLFEEEDGWVIVDFKTDHFEEGKEDAFVRFYRPQVMAYASEWERTFGYSMKEAGLYFIGHQKYVNLKTK</sequence>
<reference evidence="17 18" key="1">
    <citation type="submission" date="2019-10" db="EMBL/GenBank/DDBJ databases">
        <title>Description of Paenibacillus pedi sp. nov.</title>
        <authorList>
            <person name="Carlier A."/>
            <person name="Qi S."/>
        </authorList>
    </citation>
    <scope>NUCLEOTIDE SEQUENCE [LARGE SCALE GENOMIC DNA]</scope>
    <source>
        <strain evidence="17 18">LMG 31457</strain>
    </source>
</reference>
<evidence type="ECO:0000313" key="17">
    <source>
        <dbReference type="EMBL" id="NOU99515.1"/>
    </source>
</evidence>
<evidence type="ECO:0000256" key="10">
    <source>
        <dbReference type="ARBA" id="ARBA00023235"/>
    </source>
</evidence>
<dbReference type="InterPro" id="IPR027417">
    <property type="entry name" value="P-loop_NTPase"/>
</dbReference>
<keyword evidence="10" id="KW-0413">Isomerase</keyword>
<evidence type="ECO:0000256" key="12">
    <source>
        <dbReference type="ARBA" id="ARBA00034808"/>
    </source>
</evidence>
<comment type="caution">
    <text evidence="17">The sequence shown here is derived from an EMBL/GenBank/DDBJ whole genome shotgun (WGS) entry which is preliminary data.</text>
</comment>
<evidence type="ECO:0000256" key="4">
    <source>
        <dbReference type="ARBA" id="ARBA00022801"/>
    </source>
</evidence>
<organism evidence="17 18">
    <name type="scientific">Paenibacillus planticolens</name>
    <dbReference type="NCBI Taxonomy" id="2654976"/>
    <lineage>
        <taxon>Bacteria</taxon>
        <taxon>Bacillati</taxon>
        <taxon>Bacillota</taxon>
        <taxon>Bacilli</taxon>
        <taxon>Bacillales</taxon>
        <taxon>Paenibacillaceae</taxon>
        <taxon>Paenibacillus</taxon>
    </lineage>
</organism>
<feature type="domain" description="UvrD-like helicase ATP-binding" evidence="15">
    <location>
        <begin position="4"/>
        <end position="438"/>
    </location>
</feature>
<evidence type="ECO:0000256" key="3">
    <source>
        <dbReference type="ARBA" id="ARBA00022763"/>
    </source>
</evidence>
<dbReference type="Pfam" id="PF12705">
    <property type="entry name" value="PDDEXK_1"/>
    <property type="match status" value="1"/>
</dbReference>
<dbReference type="PANTHER" id="PTHR11070">
    <property type="entry name" value="UVRD / RECB / PCRA DNA HELICASE FAMILY MEMBER"/>
    <property type="match status" value="1"/>
</dbReference>
<evidence type="ECO:0000256" key="7">
    <source>
        <dbReference type="ARBA" id="ARBA00022840"/>
    </source>
</evidence>
<dbReference type="Pfam" id="PF00580">
    <property type="entry name" value="UvrD-helicase"/>
    <property type="match status" value="1"/>
</dbReference>
<evidence type="ECO:0000313" key="18">
    <source>
        <dbReference type="Proteomes" id="UP000618579"/>
    </source>
</evidence>
<feature type="binding site" evidence="14">
    <location>
        <begin position="25"/>
        <end position="32"/>
    </location>
    <ligand>
        <name>ATP</name>
        <dbReference type="ChEBI" id="CHEBI:30616"/>
    </ligand>
</feature>
<dbReference type="InterPro" id="IPR014016">
    <property type="entry name" value="UvrD-like_ATP-bd"/>
</dbReference>
<protein>
    <recommendedName>
        <fullName evidence="12">DNA 3'-5' helicase</fullName>
        <ecNumber evidence="12">5.6.2.4</ecNumber>
    </recommendedName>
</protein>
<gene>
    <name evidence="17" type="ORF">GC097_05680</name>
</gene>
<keyword evidence="18" id="KW-1185">Reference proteome</keyword>
<keyword evidence="1" id="KW-0540">Nuclease</keyword>
<evidence type="ECO:0000256" key="14">
    <source>
        <dbReference type="PROSITE-ProRule" id="PRU00560"/>
    </source>
</evidence>
<dbReference type="PROSITE" id="PS51198">
    <property type="entry name" value="UVRD_HELICASE_ATP_BIND"/>
    <property type="match status" value="1"/>
</dbReference>
<dbReference type="Proteomes" id="UP000618579">
    <property type="component" value="Unassembled WGS sequence"/>
</dbReference>
<keyword evidence="9" id="KW-0234">DNA repair</keyword>
<dbReference type="InterPro" id="IPR011604">
    <property type="entry name" value="PDDEXK-like_dom_sf"/>
</dbReference>
<proteinExistence type="predicted"/>
<keyword evidence="4 14" id="KW-0378">Hydrolase</keyword>
<keyword evidence="7 14" id="KW-0067">ATP-binding</keyword>
<comment type="catalytic activity">
    <reaction evidence="11">
        <text>Couples ATP hydrolysis with the unwinding of duplex DNA by translocating in the 3'-5' direction.</text>
        <dbReference type="EC" id="5.6.2.4"/>
    </reaction>
</comment>
<dbReference type="SUPFAM" id="SSF52980">
    <property type="entry name" value="Restriction endonuclease-like"/>
    <property type="match status" value="1"/>
</dbReference>
<evidence type="ECO:0000256" key="1">
    <source>
        <dbReference type="ARBA" id="ARBA00022722"/>
    </source>
</evidence>
<feature type="domain" description="UvrD-like helicase C-terminal" evidence="16">
    <location>
        <begin position="462"/>
        <end position="745"/>
    </location>
</feature>
<evidence type="ECO:0000259" key="15">
    <source>
        <dbReference type="PROSITE" id="PS51198"/>
    </source>
</evidence>
<accession>A0ABX1ZI59</accession>
<dbReference type="InterPro" id="IPR014017">
    <property type="entry name" value="DNA_helicase_UvrD-like_C"/>
</dbReference>
<evidence type="ECO:0000256" key="11">
    <source>
        <dbReference type="ARBA" id="ARBA00034617"/>
    </source>
</evidence>
<dbReference type="PROSITE" id="PS51217">
    <property type="entry name" value="UVRD_HELICASE_CTER"/>
    <property type="match status" value="1"/>
</dbReference>
<dbReference type="SUPFAM" id="SSF52540">
    <property type="entry name" value="P-loop containing nucleoside triphosphate hydrolases"/>
    <property type="match status" value="1"/>
</dbReference>
<dbReference type="InterPro" id="IPR038726">
    <property type="entry name" value="PDDEXK_AddAB-type"/>
</dbReference>
<dbReference type="InterPro" id="IPR000212">
    <property type="entry name" value="DNA_helicase_UvrD/REP"/>
</dbReference>
<dbReference type="EC" id="5.6.2.4" evidence="12"/>
<dbReference type="RefSeq" id="WP_171682391.1">
    <property type="nucleotide sequence ID" value="NZ_WHNZ01000013.1"/>
</dbReference>